<evidence type="ECO:0000256" key="1">
    <source>
        <dbReference type="SAM" id="MobiDB-lite"/>
    </source>
</evidence>
<comment type="caution">
    <text evidence="2">The sequence shown here is derived from an EMBL/GenBank/DDBJ whole genome shotgun (WGS) entry which is preliminary data.</text>
</comment>
<gene>
    <name evidence="2" type="ORF">PXEA_LOCUS4193</name>
</gene>
<protein>
    <submittedName>
        <fullName evidence="2">Uncharacterized protein</fullName>
    </submittedName>
</protein>
<evidence type="ECO:0000313" key="3">
    <source>
        <dbReference type="Proteomes" id="UP000784294"/>
    </source>
</evidence>
<reference evidence="2" key="1">
    <citation type="submission" date="2018-11" db="EMBL/GenBank/DDBJ databases">
        <authorList>
            <consortium name="Pathogen Informatics"/>
        </authorList>
    </citation>
    <scope>NUCLEOTIDE SEQUENCE</scope>
</reference>
<organism evidence="2 3">
    <name type="scientific">Protopolystoma xenopodis</name>
    <dbReference type="NCBI Taxonomy" id="117903"/>
    <lineage>
        <taxon>Eukaryota</taxon>
        <taxon>Metazoa</taxon>
        <taxon>Spiralia</taxon>
        <taxon>Lophotrochozoa</taxon>
        <taxon>Platyhelminthes</taxon>
        <taxon>Monogenea</taxon>
        <taxon>Polyopisthocotylea</taxon>
        <taxon>Polystomatidea</taxon>
        <taxon>Polystomatidae</taxon>
        <taxon>Protopolystoma</taxon>
    </lineage>
</organism>
<feature type="region of interest" description="Disordered" evidence="1">
    <location>
        <begin position="1"/>
        <end position="29"/>
    </location>
</feature>
<accession>A0A3S5A391</accession>
<evidence type="ECO:0000313" key="2">
    <source>
        <dbReference type="EMBL" id="VEL10753.1"/>
    </source>
</evidence>
<name>A0A3S5A391_9PLAT</name>
<feature type="compositionally biased region" description="Low complexity" evidence="1">
    <location>
        <begin position="18"/>
        <end position="29"/>
    </location>
</feature>
<proteinExistence type="predicted"/>
<dbReference type="AlphaFoldDB" id="A0A3S5A391"/>
<sequence length="71" mass="7593">MSGFTRHDYISDARPAESTSSVSGLTSSSICLPPSIRIVIARAAVGLPDEMAAIHYQQQLLFDSQNILGSI</sequence>
<dbReference type="Proteomes" id="UP000784294">
    <property type="component" value="Unassembled WGS sequence"/>
</dbReference>
<keyword evidence="3" id="KW-1185">Reference proteome</keyword>
<feature type="compositionally biased region" description="Basic and acidic residues" evidence="1">
    <location>
        <begin position="1"/>
        <end position="15"/>
    </location>
</feature>
<dbReference type="EMBL" id="CAAALY010009849">
    <property type="protein sequence ID" value="VEL10753.1"/>
    <property type="molecule type" value="Genomic_DNA"/>
</dbReference>